<dbReference type="AlphaFoldDB" id="A0A0P4VEZ4"/>
<dbReference type="PROSITE" id="PS01033">
    <property type="entry name" value="GLOBIN"/>
    <property type="match status" value="1"/>
</dbReference>
<feature type="signal peptide" evidence="11">
    <location>
        <begin position="1"/>
        <end position="18"/>
    </location>
</feature>
<protein>
    <recommendedName>
        <fullName evidence="7">Extracellular globin</fullName>
    </recommendedName>
</protein>
<dbReference type="GO" id="GO:0005506">
    <property type="term" value="F:iron ion binding"/>
    <property type="evidence" value="ECO:0007669"/>
    <property type="project" value="UniProtKB-UniRule"/>
</dbReference>
<dbReference type="GO" id="GO:0005833">
    <property type="term" value="C:hemoglobin complex"/>
    <property type="evidence" value="ECO:0007669"/>
    <property type="project" value="UniProtKB-UniRule"/>
</dbReference>
<evidence type="ECO:0000256" key="5">
    <source>
        <dbReference type="ARBA" id="ARBA00023004"/>
    </source>
</evidence>
<accession>A0A0P4VEZ4</accession>
<evidence type="ECO:0000256" key="7">
    <source>
        <dbReference type="PIRNR" id="PIRNR036517"/>
    </source>
</evidence>
<dbReference type="GO" id="GO:0019825">
    <property type="term" value="F:oxygen binding"/>
    <property type="evidence" value="ECO:0007669"/>
    <property type="project" value="UniProtKB-UniRule"/>
</dbReference>
<evidence type="ECO:0000256" key="2">
    <source>
        <dbReference type="ARBA" id="ARBA00022617"/>
    </source>
</evidence>
<dbReference type="EMBL" id="GBIL01004073">
    <property type="protein sequence ID" value="JAI52363.1"/>
    <property type="molecule type" value="Transcribed_RNA"/>
</dbReference>
<gene>
    <name evidence="13" type="primary">HgBp</name>
</gene>
<evidence type="ECO:0000256" key="3">
    <source>
        <dbReference type="ARBA" id="ARBA00022621"/>
    </source>
</evidence>
<keyword evidence="5 7" id="KW-0408">Iron</keyword>
<evidence type="ECO:0000313" key="13">
    <source>
        <dbReference type="EMBL" id="JAI52363.1"/>
    </source>
</evidence>
<feature type="disulfide bond" evidence="9">
    <location>
        <begin position="21"/>
        <end position="150"/>
    </location>
</feature>
<keyword evidence="3 7" id="KW-0561">Oxygen transport</keyword>
<dbReference type="SUPFAM" id="SSF46458">
    <property type="entry name" value="Globin-like"/>
    <property type="match status" value="1"/>
</dbReference>
<dbReference type="GO" id="GO:0020037">
    <property type="term" value="F:heme binding"/>
    <property type="evidence" value="ECO:0007669"/>
    <property type="project" value="UniProtKB-UniRule"/>
</dbReference>
<dbReference type="GO" id="GO:0005576">
    <property type="term" value="C:extracellular region"/>
    <property type="evidence" value="ECO:0007669"/>
    <property type="project" value="UniProtKB-UniRule"/>
</dbReference>
<evidence type="ECO:0000256" key="1">
    <source>
        <dbReference type="ARBA" id="ARBA00022448"/>
    </source>
</evidence>
<evidence type="ECO:0000256" key="10">
    <source>
        <dbReference type="RuleBase" id="RU000356"/>
    </source>
</evidence>
<evidence type="ECO:0000256" key="8">
    <source>
        <dbReference type="PIRSR" id="PIRSR036517-1"/>
    </source>
</evidence>
<dbReference type="GO" id="GO:0005344">
    <property type="term" value="F:oxygen carrier activity"/>
    <property type="evidence" value="ECO:0007669"/>
    <property type="project" value="UniProtKB-UniRule"/>
</dbReference>
<dbReference type="CDD" id="cd01040">
    <property type="entry name" value="Mb-like"/>
    <property type="match status" value="1"/>
</dbReference>
<organism evidence="13">
    <name type="scientific">Glossoscolex paulistus</name>
    <dbReference type="NCBI Taxonomy" id="1046353"/>
    <lineage>
        <taxon>Eukaryota</taxon>
        <taxon>Metazoa</taxon>
        <taxon>Spiralia</taxon>
        <taxon>Lophotrochozoa</taxon>
        <taxon>Annelida</taxon>
        <taxon>Clitellata</taxon>
        <taxon>Oligochaeta</taxon>
        <taxon>Crassiclitellata</taxon>
        <taxon>Lumbricina</taxon>
        <taxon>Glossoscolecidae</taxon>
        <taxon>Glossoscolex</taxon>
    </lineage>
</organism>
<feature type="domain" description="Globin" evidence="12">
    <location>
        <begin position="20"/>
        <end position="160"/>
    </location>
</feature>
<keyword evidence="4 7" id="KW-0479">Metal-binding</keyword>
<keyword evidence="2 7" id="KW-0349">Heme</keyword>
<keyword evidence="11" id="KW-0732">Signal</keyword>
<feature type="binding site" description="proximal binding residue" evidence="8">
    <location>
        <position position="113"/>
    </location>
    <ligand>
        <name>heme b</name>
        <dbReference type="ChEBI" id="CHEBI:60344"/>
    </ligand>
    <ligandPart>
        <name>Fe</name>
        <dbReference type="ChEBI" id="CHEBI:18248"/>
    </ligandPart>
</feature>
<dbReference type="InterPro" id="IPR009050">
    <property type="entry name" value="Globin-like_sf"/>
</dbReference>
<evidence type="ECO:0000256" key="11">
    <source>
        <dbReference type="SAM" id="SignalP"/>
    </source>
</evidence>
<dbReference type="InterPro" id="IPR014610">
    <property type="entry name" value="Haemoglobin_extracell"/>
</dbReference>
<dbReference type="InterPro" id="IPR044399">
    <property type="entry name" value="Mb-like_M"/>
</dbReference>
<keyword evidence="1 7" id="KW-0813">Transport</keyword>
<evidence type="ECO:0000256" key="9">
    <source>
        <dbReference type="PIRSR" id="PIRSR036517-2"/>
    </source>
</evidence>
<evidence type="ECO:0000256" key="4">
    <source>
        <dbReference type="ARBA" id="ARBA00022723"/>
    </source>
</evidence>
<comment type="similarity">
    <text evidence="7 10">Belongs to the globin family.</text>
</comment>
<name>A0A0P4VEZ4_9ANNE</name>
<sequence length="160" mass="18018">MKVALVFLLLGVAAFASADDCSILELLKVKNQWREAFGEGHHRVQFGLELWKRFFDTHPEVKGLFKGVNGDNIYSPEFAAHAERVLSGLDMTIGLLDDTNAFKAQVTHLHSQHVERSINPEFYEHFLGALLHVLPKYLGTKLDQDAWTKCFHTIADGIKG</sequence>
<dbReference type="InterPro" id="IPR000971">
    <property type="entry name" value="Globin"/>
</dbReference>
<proteinExistence type="inferred from homology"/>
<evidence type="ECO:0000256" key="6">
    <source>
        <dbReference type="ARBA" id="ARBA00023157"/>
    </source>
</evidence>
<dbReference type="Pfam" id="PF00042">
    <property type="entry name" value="Globin"/>
    <property type="match status" value="1"/>
</dbReference>
<dbReference type="PIRSF" id="PIRSF036517">
    <property type="entry name" value="Ext_hemo"/>
    <property type="match status" value="1"/>
</dbReference>
<dbReference type="PANTHER" id="PTHR47217:SF1">
    <property type="entry name" value="GLOBIN-LIKE PROTEIN"/>
    <property type="match status" value="1"/>
</dbReference>
<evidence type="ECO:0000259" key="12">
    <source>
        <dbReference type="PROSITE" id="PS01033"/>
    </source>
</evidence>
<dbReference type="InterPro" id="IPR012292">
    <property type="entry name" value="Globin/Proto"/>
</dbReference>
<keyword evidence="6 9" id="KW-1015">Disulfide bond</keyword>
<reference evidence="13" key="1">
    <citation type="submission" date="2014-07" db="EMBL/GenBank/DDBJ databases">
        <title>The Crystallographic structure of the giant hemoglobin from Glossoscolex paulistus at 3.2 A resolution.</title>
        <authorList>
            <person name="Bachega J.F.R."/>
            <person name="Maluf F.V."/>
            <person name="Babak A."/>
            <person name="Pereira H.D."/>
            <person name="Carazzolle M.F."/>
            <person name="Orville A."/>
            <person name="Tabak M."/>
            <person name="Garratt R.C."/>
            <person name="Horjales E.R."/>
        </authorList>
    </citation>
    <scope>NUCLEOTIDE SEQUENCE</scope>
    <source>
        <tissue evidence="13">Whole organism</tissue>
    </source>
</reference>
<feature type="chain" id="PRO_5006069832" description="Extracellular globin" evidence="11">
    <location>
        <begin position="19"/>
        <end position="160"/>
    </location>
</feature>
<dbReference type="Gene3D" id="1.10.490.10">
    <property type="entry name" value="Globins"/>
    <property type="match status" value="1"/>
</dbReference>
<dbReference type="PANTHER" id="PTHR47217">
    <property type="entry name" value="GLOBIN-LIKE PROTEIN"/>
    <property type="match status" value="1"/>
</dbReference>